<accession>A0ABP0KBP0</accession>
<keyword evidence="3" id="KW-0862">Zinc</keyword>
<proteinExistence type="predicted"/>
<evidence type="ECO:0000256" key="1">
    <source>
        <dbReference type="ARBA" id="ARBA00022723"/>
    </source>
</evidence>
<name>A0ABP0KBP0_9DINO</name>
<dbReference type="PANTHER" id="PTHR20922">
    <property type="entry name" value="DNL-TYPE ZINC FINGER PROTEIN"/>
    <property type="match status" value="1"/>
</dbReference>
<dbReference type="Proteomes" id="UP001642464">
    <property type="component" value="Unassembled WGS sequence"/>
</dbReference>
<keyword evidence="2 4" id="KW-0863">Zinc-finger</keyword>
<dbReference type="EMBL" id="CAXAMM010010780">
    <property type="protein sequence ID" value="CAK9024210.1"/>
    <property type="molecule type" value="Genomic_DNA"/>
</dbReference>
<dbReference type="InterPro" id="IPR007853">
    <property type="entry name" value="Znf_DNL-typ"/>
</dbReference>
<evidence type="ECO:0000256" key="3">
    <source>
        <dbReference type="ARBA" id="ARBA00022833"/>
    </source>
</evidence>
<evidence type="ECO:0000313" key="6">
    <source>
        <dbReference type="EMBL" id="CAK9024210.1"/>
    </source>
</evidence>
<sequence length="190" mass="21772">MWRLPARALRCRPRQRLLMRKHVPVTYSVEVPLVVSGLRYCSSQSERAETGDWSKIWDDEVKELEDVIRLELERAPDGLPGTRSKEAYAIAFTCNVCDGRSAKKISKRAYHHGVVVVTCPHCQNRHLIADRLGWFEEGGTDIEKLMQQKGEDIVKLGRYRLNCAPEDAQKVFQELVDVEGVEVQKSHEVE</sequence>
<protein>
    <submittedName>
        <fullName evidence="6">DNL-type zinc finger protein (Hsp70-escort protein 1) (HEP1) (MtHsp70-escort protein)</fullName>
    </submittedName>
</protein>
<keyword evidence="7" id="KW-1185">Reference proteome</keyword>
<feature type="domain" description="DNL-type" evidence="5">
    <location>
        <begin position="83"/>
        <end position="178"/>
    </location>
</feature>
<evidence type="ECO:0000259" key="5">
    <source>
        <dbReference type="PROSITE" id="PS51501"/>
    </source>
</evidence>
<comment type="caution">
    <text evidence="6">The sequence shown here is derived from an EMBL/GenBank/DDBJ whole genome shotgun (WGS) entry which is preliminary data.</text>
</comment>
<dbReference type="InterPro" id="IPR024158">
    <property type="entry name" value="Mt_import_TIM15"/>
</dbReference>
<keyword evidence="1" id="KW-0479">Metal-binding</keyword>
<evidence type="ECO:0000256" key="2">
    <source>
        <dbReference type="ARBA" id="ARBA00022771"/>
    </source>
</evidence>
<evidence type="ECO:0000256" key="4">
    <source>
        <dbReference type="PROSITE-ProRule" id="PRU00834"/>
    </source>
</evidence>
<gene>
    <name evidence="6" type="ORF">SCF082_LOCUS16527</name>
</gene>
<dbReference type="PANTHER" id="PTHR20922:SF13">
    <property type="entry name" value="DNL-TYPE ZINC FINGER PROTEIN"/>
    <property type="match status" value="1"/>
</dbReference>
<organism evidence="6 7">
    <name type="scientific">Durusdinium trenchii</name>
    <dbReference type="NCBI Taxonomy" id="1381693"/>
    <lineage>
        <taxon>Eukaryota</taxon>
        <taxon>Sar</taxon>
        <taxon>Alveolata</taxon>
        <taxon>Dinophyceae</taxon>
        <taxon>Suessiales</taxon>
        <taxon>Symbiodiniaceae</taxon>
        <taxon>Durusdinium</taxon>
    </lineage>
</organism>
<dbReference type="PROSITE" id="PS51501">
    <property type="entry name" value="ZF_DNL"/>
    <property type="match status" value="1"/>
</dbReference>
<evidence type="ECO:0000313" key="7">
    <source>
        <dbReference type="Proteomes" id="UP001642464"/>
    </source>
</evidence>
<dbReference type="Pfam" id="PF05180">
    <property type="entry name" value="zf-DNL"/>
    <property type="match status" value="1"/>
</dbReference>
<reference evidence="6 7" key="1">
    <citation type="submission" date="2024-02" db="EMBL/GenBank/DDBJ databases">
        <authorList>
            <person name="Chen Y."/>
            <person name="Shah S."/>
            <person name="Dougan E. K."/>
            <person name="Thang M."/>
            <person name="Chan C."/>
        </authorList>
    </citation>
    <scope>NUCLEOTIDE SEQUENCE [LARGE SCALE GENOMIC DNA]</scope>
</reference>